<dbReference type="CDD" id="cd01335">
    <property type="entry name" value="Radical_SAM"/>
    <property type="match status" value="1"/>
</dbReference>
<reference evidence="8" key="1">
    <citation type="submission" date="2018-05" db="EMBL/GenBank/DDBJ databases">
        <authorList>
            <person name="Lanie J.A."/>
            <person name="Ng W.-L."/>
            <person name="Kazmierczak K.M."/>
            <person name="Andrzejewski T.M."/>
            <person name="Davidsen T.M."/>
            <person name="Wayne K.J."/>
            <person name="Tettelin H."/>
            <person name="Glass J.I."/>
            <person name="Rusch D."/>
            <person name="Podicherti R."/>
            <person name="Tsui H.-C.T."/>
            <person name="Winkler M.E."/>
        </authorList>
    </citation>
    <scope>NUCLEOTIDE SEQUENCE</scope>
</reference>
<keyword evidence="2" id="KW-0004">4Fe-4S</keyword>
<dbReference type="SFLD" id="SFLDS00029">
    <property type="entry name" value="Radical_SAM"/>
    <property type="match status" value="1"/>
</dbReference>
<evidence type="ECO:0000256" key="2">
    <source>
        <dbReference type="ARBA" id="ARBA00022485"/>
    </source>
</evidence>
<protein>
    <recommendedName>
        <fullName evidence="7">Radical SAM core domain-containing protein</fullName>
    </recommendedName>
</protein>
<evidence type="ECO:0000313" key="8">
    <source>
        <dbReference type="EMBL" id="SVB87109.1"/>
    </source>
</evidence>
<accession>A0A382HIU2</accession>
<dbReference type="PANTHER" id="PTHR11228">
    <property type="entry name" value="RADICAL SAM DOMAIN PROTEIN"/>
    <property type="match status" value="1"/>
</dbReference>
<dbReference type="InterPro" id="IPR013785">
    <property type="entry name" value="Aldolase_TIM"/>
</dbReference>
<keyword evidence="5" id="KW-0408">Iron</keyword>
<gene>
    <name evidence="8" type="ORF">METZ01_LOCUS239963</name>
</gene>
<dbReference type="Pfam" id="PF04055">
    <property type="entry name" value="Radical_SAM"/>
    <property type="match status" value="1"/>
</dbReference>
<evidence type="ECO:0000256" key="4">
    <source>
        <dbReference type="ARBA" id="ARBA00022723"/>
    </source>
</evidence>
<keyword evidence="6" id="KW-0411">Iron-sulfur</keyword>
<evidence type="ECO:0000256" key="1">
    <source>
        <dbReference type="ARBA" id="ARBA00001966"/>
    </source>
</evidence>
<keyword evidence="3" id="KW-0949">S-adenosyl-L-methionine</keyword>
<name>A0A382HIU2_9ZZZZ</name>
<dbReference type="SUPFAM" id="SSF102114">
    <property type="entry name" value="Radical SAM enzymes"/>
    <property type="match status" value="1"/>
</dbReference>
<comment type="cofactor">
    <cofactor evidence="1">
        <name>[4Fe-4S] cluster</name>
        <dbReference type="ChEBI" id="CHEBI:49883"/>
    </cofactor>
</comment>
<dbReference type="GO" id="GO:0003824">
    <property type="term" value="F:catalytic activity"/>
    <property type="evidence" value="ECO:0007669"/>
    <property type="project" value="InterPro"/>
</dbReference>
<feature type="domain" description="Radical SAM core" evidence="7">
    <location>
        <begin position="1"/>
        <end position="239"/>
    </location>
</feature>
<keyword evidence="4" id="KW-0479">Metal-binding</keyword>
<dbReference type="InterPro" id="IPR023885">
    <property type="entry name" value="4Fe4S-binding_SPASM_dom"/>
</dbReference>
<dbReference type="InterPro" id="IPR058240">
    <property type="entry name" value="rSAM_sf"/>
</dbReference>
<organism evidence="8">
    <name type="scientific">marine metagenome</name>
    <dbReference type="NCBI Taxonomy" id="408172"/>
    <lineage>
        <taxon>unclassified sequences</taxon>
        <taxon>metagenomes</taxon>
        <taxon>ecological metagenomes</taxon>
    </lineage>
</organism>
<dbReference type="PANTHER" id="PTHR11228:SF7">
    <property type="entry name" value="PQQA PEPTIDE CYCLASE"/>
    <property type="match status" value="1"/>
</dbReference>
<dbReference type="EMBL" id="UINC01061486">
    <property type="protein sequence ID" value="SVB87109.1"/>
    <property type="molecule type" value="Genomic_DNA"/>
</dbReference>
<evidence type="ECO:0000256" key="3">
    <source>
        <dbReference type="ARBA" id="ARBA00022691"/>
    </source>
</evidence>
<dbReference type="GO" id="GO:0051536">
    <property type="term" value="F:iron-sulfur cluster binding"/>
    <property type="evidence" value="ECO:0007669"/>
    <property type="project" value="UniProtKB-KW"/>
</dbReference>
<dbReference type="SFLD" id="SFLDG01387">
    <property type="entry name" value="BtrN-like_SPASM_domain_contain"/>
    <property type="match status" value="1"/>
</dbReference>
<evidence type="ECO:0000256" key="6">
    <source>
        <dbReference type="ARBA" id="ARBA00023014"/>
    </source>
</evidence>
<dbReference type="CDD" id="cd21109">
    <property type="entry name" value="SPASM"/>
    <property type="match status" value="1"/>
</dbReference>
<dbReference type="PROSITE" id="PS51918">
    <property type="entry name" value="RADICAL_SAM"/>
    <property type="match status" value="1"/>
</dbReference>
<evidence type="ECO:0000256" key="5">
    <source>
        <dbReference type="ARBA" id="ARBA00023004"/>
    </source>
</evidence>
<dbReference type="GO" id="GO:0046872">
    <property type="term" value="F:metal ion binding"/>
    <property type="evidence" value="ECO:0007669"/>
    <property type="project" value="UniProtKB-KW"/>
</dbReference>
<dbReference type="Gene3D" id="3.20.20.70">
    <property type="entry name" value="Aldolase class I"/>
    <property type="match status" value="1"/>
</dbReference>
<evidence type="ECO:0000259" key="7">
    <source>
        <dbReference type="PROSITE" id="PS51918"/>
    </source>
</evidence>
<dbReference type="InterPro" id="IPR034391">
    <property type="entry name" value="AdoMet-like_SPASM_containing"/>
</dbReference>
<dbReference type="InterPro" id="IPR007197">
    <property type="entry name" value="rSAM"/>
</dbReference>
<dbReference type="Pfam" id="PF13186">
    <property type="entry name" value="SPASM"/>
    <property type="match status" value="1"/>
</dbReference>
<sequence length="306" mass="35101">MLLPEIIEIEVVKGLCSADCPMCCINETRFDKKIMTYEKFTEVVDSFGTNIENVKKVILCGIGEALLDKTLGPKIKYLKSKGIELICVPTNASHLTEDVATEILDAGIDELIIAIDSLKKEVFEGIRKGLVFEKIIKNTHRYIDIRDAGNYDSAVMIRMITSHRNIDEWDDYVKYWSKCLDFSKGDMFLRFPEHNWSEHDYPNAGLAIKPKIDHSIRCEYVSDRYNIDVNGQMKLCCIDVNADFFELGNVLQNDPVELINSEQFNDIRRLMNDGKKEEILPCSKCDTPNLRSRRTYSDDGMEFSSH</sequence>
<dbReference type="SFLD" id="SFLDG01067">
    <property type="entry name" value="SPASM/twitch_domain_containing"/>
    <property type="match status" value="1"/>
</dbReference>
<dbReference type="InterPro" id="IPR050377">
    <property type="entry name" value="Radical_SAM_PqqE_MftC-like"/>
</dbReference>
<dbReference type="AlphaFoldDB" id="A0A382HIU2"/>
<proteinExistence type="predicted"/>